<dbReference type="GO" id="GO:0005737">
    <property type="term" value="C:cytoplasm"/>
    <property type="evidence" value="ECO:0007669"/>
    <property type="project" value="UniProtKB-SubCell"/>
</dbReference>
<keyword evidence="9" id="KW-0328">Glycosyltransferase</keyword>
<comment type="subcellular location">
    <subcellularLocation>
        <location evidence="3">Cytoplasm</location>
    </subcellularLocation>
</comment>
<dbReference type="Pfam" id="PF00156">
    <property type="entry name" value="Pribosyltran"/>
    <property type="match status" value="1"/>
</dbReference>
<accession>A0A0F9QUZ4</accession>
<dbReference type="GO" id="GO:0006168">
    <property type="term" value="P:adenine salvage"/>
    <property type="evidence" value="ECO:0007669"/>
    <property type="project" value="InterPro"/>
</dbReference>
<evidence type="ECO:0000256" key="1">
    <source>
        <dbReference type="ARBA" id="ARBA00000868"/>
    </source>
</evidence>
<evidence type="ECO:0000256" key="2">
    <source>
        <dbReference type="ARBA" id="ARBA00003968"/>
    </source>
</evidence>
<dbReference type="GO" id="GO:0003999">
    <property type="term" value="F:adenine phosphoribosyltransferase activity"/>
    <property type="evidence" value="ECO:0007669"/>
    <property type="project" value="UniProtKB-EC"/>
</dbReference>
<comment type="caution">
    <text evidence="13">The sequence shown here is derived from an EMBL/GenBank/DDBJ whole genome shotgun (WGS) entry which is preliminary data.</text>
</comment>
<evidence type="ECO:0000256" key="10">
    <source>
        <dbReference type="ARBA" id="ARBA00022679"/>
    </source>
</evidence>
<evidence type="ECO:0000256" key="6">
    <source>
        <dbReference type="ARBA" id="ARBA00011738"/>
    </source>
</evidence>
<dbReference type="AlphaFoldDB" id="A0A0F9QUZ4"/>
<dbReference type="EC" id="2.4.2.7" evidence="7"/>
<feature type="domain" description="Phosphoribosyltransferase" evidence="12">
    <location>
        <begin position="37"/>
        <end position="150"/>
    </location>
</feature>
<dbReference type="GO" id="GO:0006166">
    <property type="term" value="P:purine ribonucleoside salvage"/>
    <property type="evidence" value="ECO:0007669"/>
    <property type="project" value="UniProtKB-KW"/>
</dbReference>
<dbReference type="CDD" id="cd06223">
    <property type="entry name" value="PRTases_typeI"/>
    <property type="match status" value="1"/>
</dbReference>
<keyword evidence="8" id="KW-0963">Cytoplasm</keyword>
<dbReference type="PANTHER" id="PTHR32315">
    <property type="entry name" value="ADENINE PHOSPHORIBOSYLTRANSFERASE"/>
    <property type="match status" value="1"/>
</dbReference>
<protein>
    <recommendedName>
        <fullName evidence="7">adenine phosphoribosyltransferase</fullName>
        <ecNumber evidence="7">2.4.2.7</ecNumber>
    </recommendedName>
</protein>
<evidence type="ECO:0000256" key="7">
    <source>
        <dbReference type="ARBA" id="ARBA00011893"/>
    </source>
</evidence>
<dbReference type="InterPro" id="IPR050054">
    <property type="entry name" value="UPRTase/APRTase"/>
</dbReference>
<dbReference type="PANTHER" id="PTHR32315:SF3">
    <property type="entry name" value="ADENINE PHOSPHORIBOSYLTRANSFERASE"/>
    <property type="match status" value="1"/>
</dbReference>
<dbReference type="EMBL" id="LAZR01001237">
    <property type="protein sequence ID" value="KKN48120.1"/>
    <property type="molecule type" value="Genomic_DNA"/>
</dbReference>
<dbReference type="HAMAP" id="MF_00004">
    <property type="entry name" value="Aden_phosphoribosyltr"/>
    <property type="match status" value="1"/>
</dbReference>
<dbReference type="GO" id="GO:0002055">
    <property type="term" value="F:adenine binding"/>
    <property type="evidence" value="ECO:0007669"/>
    <property type="project" value="TreeGrafter"/>
</dbReference>
<dbReference type="Gene3D" id="3.40.50.2020">
    <property type="match status" value="1"/>
</dbReference>
<evidence type="ECO:0000256" key="3">
    <source>
        <dbReference type="ARBA" id="ARBA00004496"/>
    </source>
</evidence>
<comment type="similarity">
    <text evidence="5">Belongs to the purine/pyrimidine phosphoribosyltransferase family.</text>
</comment>
<comment type="subunit">
    <text evidence="6">Homodimer.</text>
</comment>
<proteinExistence type="inferred from homology"/>
<dbReference type="InterPro" id="IPR005764">
    <property type="entry name" value="Ade_phspho_trans"/>
</dbReference>
<dbReference type="FunFam" id="3.40.50.2020:FF:000004">
    <property type="entry name" value="Adenine phosphoribosyltransferase"/>
    <property type="match status" value="1"/>
</dbReference>
<name>A0A0F9QUZ4_9ZZZZ</name>
<comment type="pathway">
    <text evidence="4">Purine metabolism; AMP biosynthesis via salvage pathway; AMP from adenine: step 1/1.</text>
</comment>
<evidence type="ECO:0000256" key="11">
    <source>
        <dbReference type="ARBA" id="ARBA00022726"/>
    </source>
</evidence>
<dbReference type="SUPFAM" id="SSF53271">
    <property type="entry name" value="PRTase-like"/>
    <property type="match status" value="1"/>
</dbReference>
<keyword evidence="10" id="KW-0808">Transferase</keyword>
<comment type="catalytic activity">
    <reaction evidence="1">
        <text>AMP + diphosphate = 5-phospho-alpha-D-ribose 1-diphosphate + adenine</text>
        <dbReference type="Rhea" id="RHEA:16609"/>
        <dbReference type="ChEBI" id="CHEBI:16708"/>
        <dbReference type="ChEBI" id="CHEBI:33019"/>
        <dbReference type="ChEBI" id="CHEBI:58017"/>
        <dbReference type="ChEBI" id="CHEBI:456215"/>
        <dbReference type="EC" id="2.4.2.7"/>
    </reaction>
</comment>
<keyword evidence="11" id="KW-0660">Purine salvage</keyword>
<dbReference type="NCBIfam" id="NF002636">
    <property type="entry name" value="PRK02304.1-5"/>
    <property type="match status" value="1"/>
</dbReference>
<evidence type="ECO:0000256" key="8">
    <source>
        <dbReference type="ARBA" id="ARBA00022490"/>
    </source>
</evidence>
<evidence type="ECO:0000256" key="4">
    <source>
        <dbReference type="ARBA" id="ARBA00004659"/>
    </source>
</evidence>
<comment type="function">
    <text evidence="2">Catalyzes a salvage reaction resulting in the formation of AMP, that is energically less costly than de novo synthesis.</text>
</comment>
<gene>
    <name evidence="13" type="ORF">LCGC14_0655970</name>
</gene>
<dbReference type="InterPro" id="IPR000836">
    <property type="entry name" value="PRTase_dom"/>
</dbReference>
<reference evidence="13" key="1">
    <citation type="journal article" date="2015" name="Nature">
        <title>Complex archaea that bridge the gap between prokaryotes and eukaryotes.</title>
        <authorList>
            <person name="Spang A."/>
            <person name="Saw J.H."/>
            <person name="Jorgensen S.L."/>
            <person name="Zaremba-Niedzwiedzka K."/>
            <person name="Martijn J."/>
            <person name="Lind A.E."/>
            <person name="van Eijk R."/>
            <person name="Schleper C."/>
            <person name="Guy L."/>
            <person name="Ettema T.J."/>
        </authorList>
    </citation>
    <scope>NUCLEOTIDE SEQUENCE</scope>
</reference>
<sequence>MITRAKDKICEVKDFPKPGIGFKDITPLMQDAACYNDVIDRIASWAKKKKPQIVAGIESRGFLFAAPVAHQLGLGLAMIRKKGKLPRKTICFKAPNEYAVEYFEMHTDSILPSQRVLIVDDLIATGSSSISAIDLVKKLGGKVVGFASVVELVFLKGVDCIKKAHPEVDILILIQFEE</sequence>
<dbReference type="GO" id="GO:0044209">
    <property type="term" value="P:AMP salvage"/>
    <property type="evidence" value="ECO:0007669"/>
    <property type="project" value="UniProtKB-UniPathway"/>
</dbReference>
<evidence type="ECO:0000313" key="13">
    <source>
        <dbReference type="EMBL" id="KKN48120.1"/>
    </source>
</evidence>
<evidence type="ECO:0000259" key="12">
    <source>
        <dbReference type="Pfam" id="PF00156"/>
    </source>
</evidence>
<organism evidence="13">
    <name type="scientific">marine sediment metagenome</name>
    <dbReference type="NCBI Taxonomy" id="412755"/>
    <lineage>
        <taxon>unclassified sequences</taxon>
        <taxon>metagenomes</taxon>
        <taxon>ecological metagenomes</taxon>
    </lineage>
</organism>
<dbReference type="UniPathway" id="UPA00588">
    <property type="reaction ID" value="UER00646"/>
</dbReference>
<dbReference type="InterPro" id="IPR029057">
    <property type="entry name" value="PRTase-like"/>
</dbReference>
<evidence type="ECO:0000256" key="9">
    <source>
        <dbReference type="ARBA" id="ARBA00022676"/>
    </source>
</evidence>
<dbReference type="GO" id="GO:0016208">
    <property type="term" value="F:AMP binding"/>
    <property type="evidence" value="ECO:0007669"/>
    <property type="project" value="TreeGrafter"/>
</dbReference>
<evidence type="ECO:0000256" key="5">
    <source>
        <dbReference type="ARBA" id="ARBA00008391"/>
    </source>
</evidence>